<comment type="caution">
    <text evidence="3">The sequence shown here is derived from an EMBL/GenBank/DDBJ whole genome shotgun (WGS) entry which is preliminary data.</text>
</comment>
<organism evidence="3 4">
    <name type="scientific">Devosia nitrariae</name>
    <dbReference type="NCBI Taxonomy" id="2071872"/>
    <lineage>
        <taxon>Bacteria</taxon>
        <taxon>Pseudomonadati</taxon>
        <taxon>Pseudomonadota</taxon>
        <taxon>Alphaproteobacteria</taxon>
        <taxon>Hyphomicrobiales</taxon>
        <taxon>Devosiaceae</taxon>
        <taxon>Devosia</taxon>
    </lineage>
</organism>
<dbReference type="Proteomes" id="UP001156691">
    <property type="component" value="Unassembled WGS sequence"/>
</dbReference>
<dbReference type="Gene3D" id="3.30.360.10">
    <property type="entry name" value="Dihydrodipicolinate Reductase, domain 2"/>
    <property type="match status" value="1"/>
</dbReference>
<dbReference type="InterPro" id="IPR036291">
    <property type="entry name" value="NAD(P)-bd_dom_sf"/>
</dbReference>
<dbReference type="Pfam" id="PF22725">
    <property type="entry name" value="GFO_IDH_MocA_C3"/>
    <property type="match status" value="1"/>
</dbReference>
<feature type="domain" description="GFO/IDH/MocA-like oxidoreductase" evidence="2">
    <location>
        <begin position="130"/>
        <end position="246"/>
    </location>
</feature>
<keyword evidence="4" id="KW-1185">Reference proteome</keyword>
<dbReference type="SUPFAM" id="SSF51735">
    <property type="entry name" value="NAD(P)-binding Rossmann-fold domains"/>
    <property type="match status" value="1"/>
</dbReference>
<dbReference type="Pfam" id="PF01408">
    <property type="entry name" value="GFO_IDH_MocA"/>
    <property type="match status" value="1"/>
</dbReference>
<evidence type="ECO:0000313" key="4">
    <source>
        <dbReference type="Proteomes" id="UP001156691"/>
    </source>
</evidence>
<gene>
    <name evidence="3" type="ORF">GCM10010862_25050</name>
</gene>
<dbReference type="PANTHER" id="PTHR43249">
    <property type="entry name" value="UDP-N-ACETYL-2-AMINO-2-DEOXY-D-GLUCURONATE OXIDASE"/>
    <property type="match status" value="1"/>
</dbReference>
<dbReference type="InterPro" id="IPR055170">
    <property type="entry name" value="GFO_IDH_MocA-like_dom"/>
</dbReference>
<reference evidence="4" key="1">
    <citation type="journal article" date="2019" name="Int. J. Syst. Evol. Microbiol.">
        <title>The Global Catalogue of Microorganisms (GCM) 10K type strain sequencing project: providing services to taxonomists for standard genome sequencing and annotation.</title>
        <authorList>
            <consortium name="The Broad Institute Genomics Platform"/>
            <consortium name="The Broad Institute Genome Sequencing Center for Infectious Disease"/>
            <person name="Wu L."/>
            <person name="Ma J."/>
        </authorList>
    </citation>
    <scope>NUCLEOTIDE SEQUENCE [LARGE SCALE GENOMIC DNA]</scope>
    <source>
        <strain evidence="4">NBRC 112416</strain>
    </source>
</reference>
<protein>
    <recommendedName>
        <fullName evidence="5">Dehydrogenase</fullName>
    </recommendedName>
</protein>
<evidence type="ECO:0008006" key="5">
    <source>
        <dbReference type="Google" id="ProtNLM"/>
    </source>
</evidence>
<evidence type="ECO:0000259" key="1">
    <source>
        <dbReference type="Pfam" id="PF01408"/>
    </source>
</evidence>
<dbReference type="PANTHER" id="PTHR43249:SF1">
    <property type="entry name" value="D-GLUCOSIDE 3-DEHYDROGENASE"/>
    <property type="match status" value="1"/>
</dbReference>
<sequence>MSLVRVGLLGPGGIGARHVKALAQLPDKAKFVACCGRDADRTAAFASEHGGAVYTDFEAMLEREKLDLLIVALPPFAHTGQVEAAAAKGVHLLVEKPIALDMERANAMVAAADEAGIVAACGFMYRFGEAVERWDAADVGRPGMFTGFYHTNSLHSPWWRERALSGGQTVEQLIHIVDLARHTLGMPRTVYAKAANLFHRNVERYDTEDVSAMILGYEDGRIGLVNASNAAAPGKSEKGWKIIAERATGSFSDFNTGQVVTTAGEVKSETVRSDKDVFVAQLGDVIGAITDGRRPKVPLSDGADSLRIVLAARQSAEEGREVSL</sequence>
<accession>A0ABQ5W6H9</accession>
<dbReference type="SUPFAM" id="SSF55347">
    <property type="entry name" value="Glyceraldehyde-3-phosphate dehydrogenase-like, C-terminal domain"/>
    <property type="match status" value="1"/>
</dbReference>
<dbReference type="RefSeq" id="WP_284340670.1">
    <property type="nucleotide sequence ID" value="NZ_BSNS01000011.1"/>
</dbReference>
<name>A0ABQ5W6H9_9HYPH</name>
<dbReference type="Gene3D" id="3.40.50.720">
    <property type="entry name" value="NAD(P)-binding Rossmann-like Domain"/>
    <property type="match status" value="1"/>
</dbReference>
<evidence type="ECO:0000259" key="2">
    <source>
        <dbReference type="Pfam" id="PF22725"/>
    </source>
</evidence>
<evidence type="ECO:0000313" key="3">
    <source>
        <dbReference type="EMBL" id="GLQ55246.1"/>
    </source>
</evidence>
<dbReference type="EMBL" id="BSNS01000011">
    <property type="protein sequence ID" value="GLQ55246.1"/>
    <property type="molecule type" value="Genomic_DNA"/>
</dbReference>
<dbReference type="InterPro" id="IPR052515">
    <property type="entry name" value="Gfo/Idh/MocA_Oxidoreductase"/>
</dbReference>
<feature type="domain" description="Gfo/Idh/MocA-like oxidoreductase N-terminal" evidence="1">
    <location>
        <begin position="4"/>
        <end position="121"/>
    </location>
</feature>
<dbReference type="InterPro" id="IPR000683">
    <property type="entry name" value="Gfo/Idh/MocA-like_OxRdtase_N"/>
</dbReference>
<proteinExistence type="predicted"/>